<dbReference type="AlphaFoldDB" id="A0A940DI93"/>
<evidence type="ECO:0000313" key="1">
    <source>
        <dbReference type="EMBL" id="MBO8439135.1"/>
    </source>
</evidence>
<protein>
    <submittedName>
        <fullName evidence="1">Fimbrillin family protein</fullName>
    </submittedName>
</protein>
<organism evidence="1 2">
    <name type="scientific">Candidatus Aphodosoma intestinipullorum</name>
    <dbReference type="NCBI Taxonomy" id="2840674"/>
    <lineage>
        <taxon>Bacteria</taxon>
        <taxon>Pseudomonadati</taxon>
        <taxon>Bacteroidota</taxon>
        <taxon>Bacteroidia</taxon>
        <taxon>Bacteroidales</taxon>
        <taxon>Candidatus Aphodosoma</taxon>
    </lineage>
</organism>
<gene>
    <name evidence="1" type="ORF">IAC51_00615</name>
</gene>
<proteinExistence type="predicted"/>
<comment type="caution">
    <text evidence="1">The sequence shown here is derived from an EMBL/GenBank/DDBJ whole genome shotgun (WGS) entry which is preliminary data.</text>
</comment>
<reference evidence="1" key="2">
    <citation type="journal article" date="2021" name="PeerJ">
        <title>Extensive microbial diversity within the chicken gut microbiome revealed by metagenomics and culture.</title>
        <authorList>
            <person name="Gilroy R."/>
            <person name="Ravi A."/>
            <person name="Getino M."/>
            <person name="Pursley I."/>
            <person name="Horton D.L."/>
            <person name="Alikhan N.F."/>
            <person name="Baker D."/>
            <person name="Gharbi K."/>
            <person name="Hall N."/>
            <person name="Watson M."/>
            <person name="Adriaenssens E.M."/>
            <person name="Foster-Nyarko E."/>
            <person name="Jarju S."/>
            <person name="Secka A."/>
            <person name="Antonio M."/>
            <person name="Oren A."/>
            <person name="Chaudhuri R.R."/>
            <person name="La Ragione R."/>
            <person name="Hildebrand F."/>
            <person name="Pallen M.J."/>
        </authorList>
    </citation>
    <scope>NUCLEOTIDE SEQUENCE</scope>
    <source>
        <strain evidence="1">3924</strain>
    </source>
</reference>
<dbReference type="Pfam" id="PF13149">
    <property type="entry name" value="Mfa_like_1"/>
    <property type="match status" value="1"/>
</dbReference>
<dbReference type="PROSITE" id="PS51257">
    <property type="entry name" value="PROKAR_LIPOPROTEIN"/>
    <property type="match status" value="1"/>
</dbReference>
<reference evidence="1" key="1">
    <citation type="submission" date="2020-10" db="EMBL/GenBank/DDBJ databases">
        <authorList>
            <person name="Gilroy R."/>
        </authorList>
    </citation>
    <scope>NUCLEOTIDE SEQUENCE</scope>
    <source>
        <strain evidence="1">3924</strain>
    </source>
</reference>
<dbReference type="InterPro" id="IPR025049">
    <property type="entry name" value="Mfa-like_1"/>
</dbReference>
<evidence type="ECO:0000313" key="2">
    <source>
        <dbReference type="Proteomes" id="UP000712007"/>
    </source>
</evidence>
<sequence length="327" mass="34708">MKKILLPLALMAVMAGCSDKNGPVTTDPDEPVTEEAVAISLGSGVKVQTKAPIVSGDMVYAQIAGWESAKDDATVSTNPAGELFNVLPTWVDSIEFTAQTTPQPVTWTGGTPQYYPADGDSTYMRAWHPYDKDGVLRTDDDGKVVAEFDNDGTVDVLLLKADDAGRSYVVGNKLNAGEKQLDFEHLSTQIKFVGVAGEGMSADILDIESITIHDAATITGVNLTDNVGIASAESDLAVPVEAESADEKNTFIMMIAPRTGLTIDIVANGVTYENQLITIEQDGGTTDQSLKAGRAYEVTLTFVREEIKATATVASWIPAGNSGIELD</sequence>
<dbReference type="Gene3D" id="2.60.40.2630">
    <property type="match status" value="1"/>
</dbReference>
<accession>A0A940DI93</accession>
<name>A0A940DI93_9BACT</name>
<dbReference type="Proteomes" id="UP000712007">
    <property type="component" value="Unassembled WGS sequence"/>
</dbReference>
<dbReference type="EMBL" id="JADIMV010000013">
    <property type="protein sequence ID" value="MBO8439135.1"/>
    <property type="molecule type" value="Genomic_DNA"/>
</dbReference>